<dbReference type="InterPro" id="IPR021848">
    <property type="entry name" value="HODM_asu-like"/>
</dbReference>
<dbReference type="EMBL" id="BSXU01000404">
    <property type="protein sequence ID" value="GMG20571.1"/>
    <property type="molecule type" value="Genomic_DNA"/>
</dbReference>
<gene>
    <name evidence="2" type="ORF">Amon01_000133000</name>
</gene>
<evidence type="ECO:0000313" key="2">
    <source>
        <dbReference type="EMBL" id="GMG20571.1"/>
    </source>
</evidence>
<protein>
    <submittedName>
        <fullName evidence="2">Unnamed protein product</fullName>
    </submittedName>
</protein>
<comment type="caution">
    <text evidence="2">The sequence shown here is derived from an EMBL/GenBank/DDBJ whole genome shotgun (WGS) entry which is preliminary data.</text>
</comment>
<feature type="transmembrane region" description="Helical" evidence="1">
    <location>
        <begin position="12"/>
        <end position="31"/>
    </location>
</feature>
<proteinExistence type="predicted"/>
<evidence type="ECO:0000313" key="3">
    <source>
        <dbReference type="Proteomes" id="UP001165063"/>
    </source>
</evidence>
<keyword evidence="1" id="KW-0472">Membrane</keyword>
<accession>A0A9W6YT03</accession>
<organism evidence="2 3">
    <name type="scientific">Ambrosiozyma monospora</name>
    <name type="common">Yeast</name>
    <name type="synonym">Endomycopsis monosporus</name>
    <dbReference type="NCBI Taxonomy" id="43982"/>
    <lineage>
        <taxon>Eukaryota</taxon>
        <taxon>Fungi</taxon>
        <taxon>Dikarya</taxon>
        <taxon>Ascomycota</taxon>
        <taxon>Saccharomycotina</taxon>
        <taxon>Pichiomycetes</taxon>
        <taxon>Pichiales</taxon>
        <taxon>Pichiaceae</taxon>
        <taxon>Ambrosiozyma</taxon>
    </lineage>
</organism>
<name>A0A9W6YT03_AMBMO</name>
<sequence>MEKVLKENNIPFIVAILSPIIIFTILKSIGYTQGSTKSKVNPVSTHSGAYSSSKKPLTAPVITPVSDDFDWKTTKPVQYRPFKNGPYRLTMATRRLDPLDHIILEESYLERTNLRVEVLEKYGKLLLGCHESAVESVRESYDYIFKYLLQRYPKYFYTIENENGTLFYNSIRKESFPLNSTNLKPEEMLYGIARNIEEDFLILLKNPKIDEIDEYHLRANVSCFPAGFNPSEKLNTPLTSIHVPVPEYKEKLQRSMNRWFERLQPYEYMVRNNWGFQIGNQLCDPDGYQATYDELKAIKAADPKDLNFNEVFLRVEKQMFTKLPKTGGVLFLSRYYTYPLTQIRSEGEKCEELCGAIDGLPHKLGLYKRKVYWGDAVKTYLRCESNGSTNEVYEVKMVA</sequence>
<dbReference type="Proteomes" id="UP001165063">
    <property type="component" value="Unassembled WGS sequence"/>
</dbReference>
<keyword evidence="1" id="KW-0812">Transmembrane</keyword>
<reference evidence="2" key="1">
    <citation type="submission" date="2023-04" db="EMBL/GenBank/DDBJ databases">
        <title>Ambrosiozyma monospora NBRC 1965.</title>
        <authorList>
            <person name="Ichikawa N."/>
            <person name="Sato H."/>
            <person name="Tonouchi N."/>
        </authorList>
    </citation>
    <scope>NUCLEOTIDE SEQUENCE</scope>
    <source>
        <strain evidence="2">NBRC 1965</strain>
    </source>
</reference>
<dbReference type="Pfam" id="PF11927">
    <property type="entry name" value="HODM_asu-like"/>
    <property type="match status" value="1"/>
</dbReference>
<keyword evidence="1" id="KW-1133">Transmembrane helix</keyword>
<keyword evidence="3" id="KW-1185">Reference proteome</keyword>
<dbReference type="OrthoDB" id="5043642at2759"/>
<evidence type="ECO:0000256" key="1">
    <source>
        <dbReference type="SAM" id="Phobius"/>
    </source>
</evidence>
<dbReference type="AlphaFoldDB" id="A0A9W6YT03"/>